<dbReference type="PIRSF" id="PIRSF000398">
    <property type="entry name" value="M_m6A_EcoRV"/>
    <property type="match status" value="1"/>
</dbReference>
<name>A0A350P3R5_9ALTE</name>
<evidence type="ECO:0000256" key="6">
    <source>
        <dbReference type="ARBA" id="ARBA00047942"/>
    </source>
</evidence>
<evidence type="ECO:0000313" key="9">
    <source>
        <dbReference type="EMBL" id="HAW75932.1"/>
    </source>
</evidence>
<proteinExistence type="inferred from homology"/>
<accession>A0A350P3R5</accession>
<evidence type="ECO:0000313" key="10">
    <source>
        <dbReference type="Proteomes" id="UP000263517"/>
    </source>
</evidence>
<dbReference type="GO" id="GO:0006298">
    <property type="term" value="P:mismatch repair"/>
    <property type="evidence" value="ECO:0007669"/>
    <property type="project" value="TreeGrafter"/>
</dbReference>
<evidence type="ECO:0000256" key="3">
    <source>
        <dbReference type="ARBA" id="ARBA00022603"/>
    </source>
</evidence>
<dbReference type="GO" id="GO:0009007">
    <property type="term" value="F:site-specific DNA-methyltransferase (adenine-specific) activity"/>
    <property type="evidence" value="ECO:0007669"/>
    <property type="project" value="UniProtKB-UniRule"/>
</dbReference>
<dbReference type="GO" id="GO:0032259">
    <property type="term" value="P:methylation"/>
    <property type="evidence" value="ECO:0007669"/>
    <property type="project" value="UniProtKB-KW"/>
</dbReference>
<dbReference type="RefSeq" id="WP_272965610.1">
    <property type="nucleotide sequence ID" value="NZ_CALBIY010000058.1"/>
</dbReference>
<dbReference type="PROSITE" id="PS00092">
    <property type="entry name" value="N6_MTASE"/>
    <property type="match status" value="1"/>
</dbReference>
<dbReference type="Proteomes" id="UP000263517">
    <property type="component" value="Unassembled WGS sequence"/>
</dbReference>
<dbReference type="GO" id="GO:0009307">
    <property type="term" value="P:DNA restriction-modification system"/>
    <property type="evidence" value="ECO:0007669"/>
    <property type="project" value="InterPro"/>
</dbReference>
<evidence type="ECO:0000256" key="2">
    <source>
        <dbReference type="ARBA" id="ARBA00011900"/>
    </source>
</evidence>
<comment type="similarity">
    <text evidence="1 8">Belongs to the N(4)/N(6)-methyltransferase family.</text>
</comment>
<keyword evidence="3 8" id="KW-0489">Methyltransferase</keyword>
<organism evidence="9 10">
    <name type="scientific">Alteromonas australica</name>
    <dbReference type="NCBI Taxonomy" id="589873"/>
    <lineage>
        <taxon>Bacteria</taxon>
        <taxon>Pseudomonadati</taxon>
        <taxon>Pseudomonadota</taxon>
        <taxon>Gammaproteobacteria</taxon>
        <taxon>Alteromonadales</taxon>
        <taxon>Alteromonadaceae</taxon>
        <taxon>Alteromonas/Salinimonas group</taxon>
        <taxon>Alteromonas</taxon>
    </lineage>
</organism>
<dbReference type="Gene3D" id="3.40.50.150">
    <property type="entry name" value="Vaccinia Virus protein VP39"/>
    <property type="match status" value="1"/>
</dbReference>
<dbReference type="EC" id="2.1.1.72" evidence="2 8"/>
<feature type="binding site" evidence="7">
    <location>
        <position position="12"/>
    </location>
    <ligand>
        <name>S-adenosyl-L-methionine</name>
        <dbReference type="ChEBI" id="CHEBI:59789"/>
    </ligand>
</feature>
<dbReference type="InterPro" id="IPR023095">
    <property type="entry name" value="Ade_MeTrfase_dom_2"/>
</dbReference>
<dbReference type="Gene3D" id="1.10.1020.10">
    <property type="entry name" value="Adenine-specific Methyltransferase, Domain 2"/>
    <property type="match status" value="1"/>
</dbReference>
<dbReference type="EMBL" id="DNAN01000330">
    <property type="protein sequence ID" value="HAW75932.1"/>
    <property type="molecule type" value="Genomic_DNA"/>
</dbReference>
<keyword evidence="5 8" id="KW-0949">S-adenosyl-L-methionine</keyword>
<keyword evidence="4 8" id="KW-0808">Transferase</keyword>
<dbReference type="AlphaFoldDB" id="A0A350P3R5"/>
<evidence type="ECO:0000256" key="1">
    <source>
        <dbReference type="ARBA" id="ARBA00006594"/>
    </source>
</evidence>
<protein>
    <recommendedName>
        <fullName evidence="2 8">Site-specific DNA-methyltransferase (adenine-specific)</fullName>
        <ecNumber evidence="2 8">2.1.1.72</ecNumber>
    </recommendedName>
</protein>
<evidence type="ECO:0000256" key="8">
    <source>
        <dbReference type="RuleBase" id="RU361257"/>
    </source>
</evidence>
<gene>
    <name evidence="9" type="ORF">DCW74_09400</name>
</gene>
<dbReference type="NCBIfam" id="TIGR00571">
    <property type="entry name" value="dam"/>
    <property type="match status" value="1"/>
</dbReference>
<dbReference type="InterPro" id="IPR012263">
    <property type="entry name" value="M_m6A_EcoRV"/>
</dbReference>
<feature type="binding site" evidence="7">
    <location>
        <position position="16"/>
    </location>
    <ligand>
        <name>S-adenosyl-L-methionine</name>
        <dbReference type="ChEBI" id="CHEBI:59789"/>
    </ligand>
</feature>
<evidence type="ECO:0000256" key="7">
    <source>
        <dbReference type="PIRSR" id="PIRSR000398-1"/>
    </source>
</evidence>
<feature type="binding site" evidence="7">
    <location>
        <position position="56"/>
    </location>
    <ligand>
        <name>S-adenosyl-L-methionine</name>
        <dbReference type="ChEBI" id="CHEBI:59789"/>
    </ligand>
</feature>
<dbReference type="Pfam" id="PF02086">
    <property type="entry name" value="MethyltransfD12"/>
    <property type="match status" value="1"/>
</dbReference>
<dbReference type="GO" id="GO:0043565">
    <property type="term" value="F:sequence-specific DNA binding"/>
    <property type="evidence" value="ECO:0007669"/>
    <property type="project" value="TreeGrafter"/>
</dbReference>
<dbReference type="PANTHER" id="PTHR30481:SF3">
    <property type="entry name" value="DNA ADENINE METHYLASE"/>
    <property type="match status" value="1"/>
</dbReference>
<dbReference type="InterPro" id="IPR029063">
    <property type="entry name" value="SAM-dependent_MTases_sf"/>
</dbReference>
<dbReference type="InterPro" id="IPR012327">
    <property type="entry name" value="MeTrfase_D12"/>
</dbReference>
<feature type="binding site" evidence="7">
    <location>
        <position position="183"/>
    </location>
    <ligand>
        <name>S-adenosyl-L-methionine</name>
        <dbReference type="ChEBI" id="CHEBI:59789"/>
    </ligand>
</feature>
<comment type="catalytic activity">
    <reaction evidence="6 8">
        <text>a 2'-deoxyadenosine in DNA + S-adenosyl-L-methionine = an N(6)-methyl-2'-deoxyadenosine in DNA + S-adenosyl-L-homocysteine + H(+)</text>
        <dbReference type="Rhea" id="RHEA:15197"/>
        <dbReference type="Rhea" id="RHEA-COMP:12418"/>
        <dbReference type="Rhea" id="RHEA-COMP:12419"/>
        <dbReference type="ChEBI" id="CHEBI:15378"/>
        <dbReference type="ChEBI" id="CHEBI:57856"/>
        <dbReference type="ChEBI" id="CHEBI:59789"/>
        <dbReference type="ChEBI" id="CHEBI:90615"/>
        <dbReference type="ChEBI" id="CHEBI:90616"/>
        <dbReference type="EC" id="2.1.1.72"/>
    </reaction>
</comment>
<dbReference type="InterPro" id="IPR002052">
    <property type="entry name" value="DNA_methylase_N6_adenine_CS"/>
</dbReference>
<dbReference type="GO" id="GO:1904047">
    <property type="term" value="F:S-adenosyl-L-methionine binding"/>
    <property type="evidence" value="ECO:0007669"/>
    <property type="project" value="TreeGrafter"/>
</dbReference>
<evidence type="ECO:0000256" key="5">
    <source>
        <dbReference type="ARBA" id="ARBA00022691"/>
    </source>
</evidence>
<sequence length="306" mass="34938">MMQKKNRAFLKWAGGKYSLVEHIQARLPQANKLIEPFVGAGSVFLNTQFSRYLLNDINPDLINLYNLLKAQPDALINDISTFFSPRYNEEAMYYSLREEFNATQDEYYRAILFVYLNRHGYNGLCRYSLAGKFNVPFGRYKKPYFPEHEMFFFAEKSQKATFTCLPFEKVFSRARKGNVIYCDPPYAPISKTAAFTSYAARSFGQPSQEKLAELALQTSKKRGIPVLISNHDLPFTRHLYKGADFSMLSVKRSISQNGATRKPVDEILAFFPPSVMKTAGNSVGKIKSKSAIKVMAHHKKEQSVKP</sequence>
<reference evidence="9 10" key="1">
    <citation type="journal article" date="2018" name="Nat. Biotechnol.">
        <title>A standardized bacterial taxonomy based on genome phylogeny substantially revises the tree of life.</title>
        <authorList>
            <person name="Parks D.H."/>
            <person name="Chuvochina M."/>
            <person name="Waite D.W."/>
            <person name="Rinke C."/>
            <person name="Skarshewski A."/>
            <person name="Chaumeil P.A."/>
            <person name="Hugenholtz P."/>
        </authorList>
    </citation>
    <scope>NUCLEOTIDE SEQUENCE [LARGE SCALE GENOMIC DNA]</scope>
    <source>
        <strain evidence="9">UBA11978</strain>
    </source>
</reference>
<comment type="caution">
    <text evidence="9">The sequence shown here is derived from an EMBL/GenBank/DDBJ whole genome shotgun (WGS) entry which is preliminary data.</text>
</comment>
<evidence type="ECO:0000256" key="4">
    <source>
        <dbReference type="ARBA" id="ARBA00022679"/>
    </source>
</evidence>
<dbReference type="SUPFAM" id="SSF53335">
    <property type="entry name" value="S-adenosyl-L-methionine-dependent methyltransferases"/>
    <property type="match status" value="1"/>
</dbReference>
<dbReference type="PRINTS" id="PR00505">
    <property type="entry name" value="D12N6MTFRASE"/>
</dbReference>
<dbReference type="PANTHER" id="PTHR30481">
    <property type="entry name" value="DNA ADENINE METHYLASE"/>
    <property type="match status" value="1"/>
</dbReference>